<evidence type="ECO:0000313" key="1">
    <source>
        <dbReference type="EMBL" id="KAG8647894.1"/>
    </source>
</evidence>
<dbReference type="Proteomes" id="UP000091857">
    <property type="component" value="Chromosome 9"/>
</dbReference>
<dbReference type="EMBL" id="CM004395">
    <property type="protein sequence ID" value="KAG8647894.1"/>
    <property type="molecule type" value="Genomic_DNA"/>
</dbReference>
<proteinExistence type="predicted"/>
<reference evidence="2" key="1">
    <citation type="journal article" date="2016" name="Nat. Biotechnol.">
        <title>Sequencing wild and cultivated cassava and related species reveals extensive interspecific hybridization and genetic diversity.</title>
        <authorList>
            <person name="Bredeson J.V."/>
            <person name="Lyons J.B."/>
            <person name="Prochnik S.E."/>
            <person name="Wu G.A."/>
            <person name="Ha C.M."/>
            <person name="Edsinger-Gonzales E."/>
            <person name="Grimwood J."/>
            <person name="Schmutz J."/>
            <person name="Rabbi I.Y."/>
            <person name="Egesi C."/>
            <person name="Nauluvula P."/>
            <person name="Lebot V."/>
            <person name="Ndunguru J."/>
            <person name="Mkamilo G."/>
            <person name="Bart R.S."/>
            <person name="Setter T.L."/>
            <person name="Gleadow R.M."/>
            <person name="Kulakow P."/>
            <person name="Ferguson M.E."/>
            <person name="Rounsley S."/>
            <person name="Rokhsar D.S."/>
        </authorList>
    </citation>
    <scope>NUCLEOTIDE SEQUENCE [LARGE SCALE GENOMIC DNA]</scope>
    <source>
        <strain evidence="2">cv. AM560-2</strain>
    </source>
</reference>
<accession>A0ACB7H7F2</accession>
<keyword evidence="2" id="KW-1185">Reference proteome</keyword>
<comment type="caution">
    <text evidence="1">The sequence shown here is derived from an EMBL/GenBank/DDBJ whole genome shotgun (WGS) entry which is preliminary data.</text>
</comment>
<evidence type="ECO:0000313" key="2">
    <source>
        <dbReference type="Proteomes" id="UP000091857"/>
    </source>
</evidence>
<name>A0ACB7H7F2_MANES</name>
<sequence>MSRTTLRESRRSSNVLPGSHSQQYHSRGHSLTGFSIQTYENLDLFSISSRNLSVASSDESSNVSMKLGRYDVRSSELSKREVDDSSSSIDKGKHVYDWETDRSTSASTRSSSLARSVPSTEASKLSASEFSADHCTRPSRRSSQFSAYSSDRSWASAGRVLLHRRTPAPAHRPSSPVPRLWSPQQPVVPLNRPPKIRSLPDRFLPVAAVTPKRNPETTSPRNVPRRYSRHMDINRNGTGTGTPQGFRAASEAQSVGSMGAPECINNTSVLENGNYMSSAAEITSKSIDGRNMSSQLKGQSQPSEMKRKE</sequence>
<protein>
    <submittedName>
        <fullName evidence="1">Uncharacterized protein</fullName>
    </submittedName>
</protein>
<gene>
    <name evidence="1" type="ORF">MANES_09G122450v8</name>
</gene>
<organism evidence="1 2">
    <name type="scientific">Manihot esculenta</name>
    <name type="common">Cassava</name>
    <name type="synonym">Jatropha manihot</name>
    <dbReference type="NCBI Taxonomy" id="3983"/>
    <lineage>
        <taxon>Eukaryota</taxon>
        <taxon>Viridiplantae</taxon>
        <taxon>Streptophyta</taxon>
        <taxon>Embryophyta</taxon>
        <taxon>Tracheophyta</taxon>
        <taxon>Spermatophyta</taxon>
        <taxon>Magnoliopsida</taxon>
        <taxon>eudicotyledons</taxon>
        <taxon>Gunneridae</taxon>
        <taxon>Pentapetalae</taxon>
        <taxon>rosids</taxon>
        <taxon>fabids</taxon>
        <taxon>Malpighiales</taxon>
        <taxon>Euphorbiaceae</taxon>
        <taxon>Crotonoideae</taxon>
        <taxon>Manihoteae</taxon>
        <taxon>Manihot</taxon>
    </lineage>
</organism>